<evidence type="ECO:0000256" key="1">
    <source>
        <dbReference type="SAM" id="MobiDB-lite"/>
    </source>
</evidence>
<feature type="compositionally biased region" description="Basic residues" evidence="1">
    <location>
        <begin position="228"/>
        <end position="240"/>
    </location>
</feature>
<feature type="region of interest" description="Disordered" evidence="1">
    <location>
        <begin position="186"/>
        <end position="241"/>
    </location>
</feature>
<gene>
    <name evidence="2" type="primary">P0451C06.19</name>
</gene>
<reference evidence="2" key="1">
    <citation type="journal article" date="2002" name="Nature">
        <title>The genome sequence and structure of rice chromosome 1.</title>
        <authorList>
            <person name="Sasaki T."/>
            <person name="Matsumoto T."/>
            <person name="Yamamoto K."/>
            <person name="Sakata K."/>
            <person name="Baba T."/>
            <person name="Katayose Y."/>
            <person name="Wu J."/>
            <person name="Niimura Y."/>
            <person name="Cheng Z."/>
            <person name="Nagamura Y."/>
            <person name="Antonio B.A."/>
            <person name="Kanamori H."/>
            <person name="Hosokawa S."/>
            <person name="Masukawa M."/>
            <person name="Arikawa K."/>
            <person name="Chiden Y."/>
            <person name="Hayashi M."/>
            <person name="Okamoto M."/>
            <person name="Ando T."/>
            <person name="Aoki H."/>
            <person name="Arita K."/>
            <person name="Hamada M."/>
            <person name="Harada C."/>
            <person name="Hijishita S."/>
            <person name="Honda M."/>
            <person name="Ichikawa Y."/>
            <person name="Idonuma A."/>
            <person name="Iijima M."/>
            <person name="Ikeda M."/>
            <person name="Ikeno M."/>
            <person name="Itoh S."/>
            <person name="Itoh T."/>
            <person name="Itoh Y."/>
            <person name="Itoh Y."/>
            <person name="Iwabuchi A."/>
            <person name="Kamiya K."/>
            <person name="Karasawa W."/>
            <person name="Katagiri S."/>
            <person name="Kikuta A."/>
            <person name="Kobayashi N."/>
            <person name="Kono I."/>
            <person name="Machita K."/>
            <person name="Maehara T."/>
            <person name="Mizuno H."/>
            <person name="Mizubayashi T."/>
            <person name="Mukai Y."/>
            <person name="Nagasaki H."/>
            <person name="Nakashima M."/>
            <person name="Nakama Y."/>
            <person name="Nakamichi Y."/>
            <person name="Nakamura M."/>
            <person name="Namiki N."/>
            <person name="Negishi M."/>
            <person name="Ohta I."/>
            <person name="Ono N."/>
            <person name="Saji S."/>
            <person name="Sakai K."/>
            <person name="Shibata M."/>
            <person name="Shimokawa T."/>
            <person name="Shomura A."/>
            <person name="Song J."/>
            <person name="Takazaki Y."/>
            <person name="Terasawa K."/>
            <person name="Tsuji K."/>
            <person name="Waki K."/>
            <person name="Yamagata H."/>
            <person name="Yamane H."/>
            <person name="Yoshiki S."/>
            <person name="Yoshihara R."/>
            <person name="Yukawa K."/>
            <person name="Zhong H."/>
            <person name="Iwama H."/>
            <person name="Endo T."/>
            <person name="Ito H."/>
            <person name="Hahn J.H."/>
            <person name="Kim H.I."/>
            <person name="Eun M.Y."/>
            <person name="Yano M."/>
            <person name="Jiang J."/>
            <person name="Gojobori T."/>
        </authorList>
    </citation>
    <scope>NUCLEOTIDE SEQUENCE [LARGE SCALE GENOMIC DNA]</scope>
</reference>
<dbReference type="Proteomes" id="UP000817658">
    <property type="component" value="Chromosome 1"/>
</dbReference>
<proteinExistence type="predicted"/>
<accession>Q5QNL9</accession>
<dbReference type="PANTHER" id="PTHR47624">
    <property type="entry name" value="OS01G0204900 PROTEIN"/>
    <property type="match status" value="1"/>
</dbReference>
<dbReference type="PANTHER" id="PTHR47624:SF1">
    <property type="entry name" value="OS01G0204900 PROTEIN"/>
    <property type="match status" value="1"/>
</dbReference>
<protein>
    <submittedName>
        <fullName evidence="2">Uncharacterized protein</fullName>
    </submittedName>
</protein>
<sequence length="330" mass="37829">MHTLVEVIVSILSIASRPSSTTHEQFWSGPGATDYVSKVVKILKFFLTTLRHVINRASGLHAVNRRARPTRFEESMFLQKIATGHKIARVVARNFLAVGTKHDGRQLVFKEVYHEECAKQINGKYHTNFTSRQVYHKLKAQWKAKDKRAKFINVPIRWYDEMEFIFQDKHATGEFNVLQTPYDHPMTEDDDFIGDKNGSPGDVDPSSNYDSDCLPDQENNTGSSSSSRRAKGRKSDKGKRVRTDDNVVYEITGAMDNMSETMCFTHMTHPNESLFKIIDEMTEYPVMVRLELQTYLATHENIAAMLKGRPLDSIKEYVAQWIIQNYPAAM</sequence>
<name>Q5QNL9_ORYSJ</name>
<dbReference type="AlphaFoldDB" id="Q5QNL9"/>
<organism evidence="2">
    <name type="scientific">Oryza sativa subsp. japonica</name>
    <name type="common">Rice</name>
    <dbReference type="NCBI Taxonomy" id="39947"/>
    <lineage>
        <taxon>Eukaryota</taxon>
        <taxon>Viridiplantae</taxon>
        <taxon>Streptophyta</taxon>
        <taxon>Embryophyta</taxon>
        <taxon>Tracheophyta</taxon>
        <taxon>Spermatophyta</taxon>
        <taxon>Magnoliopsida</taxon>
        <taxon>Liliopsida</taxon>
        <taxon>Poales</taxon>
        <taxon>Poaceae</taxon>
        <taxon>BOP clade</taxon>
        <taxon>Oryzoideae</taxon>
        <taxon>Oryzeae</taxon>
        <taxon>Oryzinae</taxon>
        <taxon>Oryza</taxon>
        <taxon>Oryza sativa</taxon>
    </lineage>
</organism>
<evidence type="ECO:0000313" key="2">
    <source>
        <dbReference type="EMBL" id="BAD72989.1"/>
    </source>
</evidence>
<dbReference type="EMBL" id="AP001551">
    <property type="protein sequence ID" value="BAD72989.1"/>
    <property type="molecule type" value="Genomic_DNA"/>
</dbReference>